<evidence type="ECO:0000259" key="5">
    <source>
        <dbReference type="Pfam" id="PF06991"/>
    </source>
</evidence>
<evidence type="ECO:0000313" key="7">
    <source>
        <dbReference type="Proteomes" id="UP000002748"/>
    </source>
</evidence>
<feature type="domain" description="Fumarylacetoacetase-like C-terminal" evidence="4">
    <location>
        <begin position="546"/>
        <end position="736"/>
    </location>
</feature>
<dbReference type="InterPro" id="IPR036663">
    <property type="entry name" value="Fumarylacetoacetase_C_sf"/>
</dbReference>
<dbReference type="RefSeq" id="XP_014176381.1">
    <property type="nucleotide sequence ID" value="XM_014320906.1"/>
</dbReference>
<evidence type="ECO:0000256" key="1">
    <source>
        <dbReference type="ARBA" id="ARBA00010211"/>
    </source>
</evidence>
<dbReference type="InterPro" id="IPR009730">
    <property type="entry name" value="MFAP1_C"/>
</dbReference>
<feature type="region of interest" description="Disordered" evidence="3">
    <location>
        <begin position="323"/>
        <end position="469"/>
    </location>
</feature>
<sequence length="765" mass="85442">MAPAPVRRGPAPQQKLPKQRYFKGKPGAEVRSDSDDDEEEDVILPTRSTAPKLDPNFVAGGAGKIMKMESSIKMDLSKAKIGDGGVKHDQAAQEAEEAAKRAEEEREQRKLDSKELAGETIKRELAEKEVSNDLIPDVDDTDGLDPEGEFDAWRARELKRLLRDKEKQAELDREREEIERRRAMPEDQRLAEDMAFAEETRAREKGEMGFLQKYYHKGAFHQDGDDELFNRDYTAATEKDVDMAALPKVLQVRDFGKASRTKYTHLTDQDTSQGGWGTAHQRFGLPSDYQQQQQGCWNCGGNHNRADCPMNSVEEGAPNLVAGFDMNQLDPKNRNKGKSFGRDRPGGSGSGRSFGTSANSSALGGSSRWGGGGDRDRERDRDDRGRGDRDRDDERRRRDDDYRRSSRYDDERESKRSRYDDRDRDRDSDRRRRHSRSPRGDRRDRDRDYDRDRRRDRSRSQHRFTMHDSSSTLSFGVSAVQFPSSRETSTLGTARRFAARSSGPMSPLAPRTSPPPRVLHITSFQSQHRQTPQPSNMSNFLRNGRKIVAIGRNYVDHAKELGNAVPKEPFFFLKPTSSYLSPGGNIEIPKGVVAHHEVELGVVIGKDGRDIPASKASEYIAGYTLAIDMTGRNMQDAAKKKGLPWAAAKGLDTFCPVGKFVPASEIPDNSNVGLQLTINGQVKQKGTTKDMIFDVSHLVEFVSGIMALQEGDVLLTGTPAGVGPVNAGDKVEVKMTYPGLDGKVLDEFSVGAVDRKGNYEFKAAL</sequence>
<evidence type="ECO:0000256" key="2">
    <source>
        <dbReference type="ARBA" id="ARBA00022723"/>
    </source>
</evidence>
<evidence type="ECO:0008006" key="8">
    <source>
        <dbReference type="Google" id="ProtNLM"/>
    </source>
</evidence>
<dbReference type="Gene3D" id="3.90.850.10">
    <property type="entry name" value="Fumarylacetoacetase-like, C-terminal domain"/>
    <property type="match status" value="1"/>
</dbReference>
<comment type="caution">
    <text evidence="6">The sequence shown here is derived from an EMBL/GenBank/DDBJ whole genome shotgun (WGS) entry which is preliminary data.</text>
</comment>
<feature type="region of interest" description="Disordered" evidence="3">
    <location>
        <begin position="485"/>
        <end position="517"/>
    </location>
</feature>
<dbReference type="Pfam" id="PF01557">
    <property type="entry name" value="FAA_hydrolase"/>
    <property type="match status" value="1"/>
</dbReference>
<feature type="region of interest" description="Disordered" evidence="3">
    <location>
        <begin position="167"/>
        <end position="191"/>
    </location>
</feature>
<dbReference type="OrthoDB" id="74910at2759"/>
<feature type="region of interest" description="Disordered" evidence="3">
    <location>
        <begin position="82"/>
        <end position="148"/>
    </location>
</feature>
<evidence type="ECO:0000259" key="4">
    <source>
        <dbReference type="Pfam" id="PF01557"/>
    </source>
</evidence>
<accession>J6EN68</accession>
<dbReference type="SUPFAM" id="SSF56529">
    <property type="entry name" value="FAH"/>
    <property type="match status" value="1"/>
</dbReference>
<evidence type="ECO:0000313" key="6">
    <source>
        <dbReference type="EMBL" id="EJT45784.1"/>
    </source>
</evidence>
<protein>
    <recommendedName>
        <fullName evidence="8">Fumarylacetoacetase-like C-terminal domain-containing protein</fullName>
    </recommendedName>
</protein>
<dbReference type="AlphaFoldDB" id="J6EN68"/>
<feature type="compositionally biased region" description="Basic and acidic residues" evidence="3">
    <location>
        <begin position="82"/>
        <end position="131"/>
    </location>
</feature>
<dbReference type="Proteomes" id="UP000002748">
    <property type="component" value="Unassembled WGS sequence"/>
</dbReference>
<feature type="domain" description="Micro-fibrillar-associated protein 1 C-terminal" evidence="5">
    <location>
        <begin position="88"/>
        <end position="271"/>
    </location>
</feature>
<dbReference type="GO" id="GO:0018773">
    <property type="term" value="F:acetylpyruvate hydrolase activity"/>
    <property type="evidence" value="ECO:0007669"/>
    <property type="project" value="TreeGrafter"/>
</dbReference>
<feature type="compositionally biased region" description="Acidic residues" evidence="3">
    <location>
        <begin position="136"/>
        <end position="148"/>
    </location>
</feature>
<dbReference type="GO" id="GO:0046872">
    <property type="term" value="F:metal ion binding"/>
    <property type="evidence" value="ECO:0007669"/>
    <property type="project" value="UniProtKB-KW"/>
</dbReference>
<reference evidence="6 7" key="1">
    <citation type="journal article" date="2012" name="Eukaryot. Cell">
        <title>Draft genome sequence of CBS 2479, the standard type strain of Trichosporon asahii.</title>
        <authorList>
            <person name="Yang R.Y."/>
            <person name="Li H.T."/>
            <person name="Zhu H."/>
            <person name="Zhou G.P."/>
            <person name="Wang M."/>
            <person name="Wang L."/>
        </authorList>
    </citation>
    <scope>NUCLEOTIDE SEQUENCE [LARGE SCALE GENOMIC DNA]</scope>
    <source>
        <strain evidence="7">ATCC 90039 / CBS 2479 / JCM 2466 / KCTC 7840 / NCYC 2677 / UAMH 7654</strain>
    </source>
</reference>
<feature type="compositionally biased region" description="Basic and acidic residues" evidence="3">
    <location>
        <begin position="373"/>
        <end position="430"/>
    </location>
</feature>
<dbReference type="KEGG" id="tasa:A1Q1_05697"/>
<dbReference type="GeneID" id="25989209"/>
<proteinExistence type="inferred from homology"/>
<dbReference type="PANTHER" id="PTHR11820">
    <property type="entry name" value="ACYLPYRUVASE"/>
    <property type="match status" value="1"/>
</dbReference>
<dbReference type="FunFam" id="3.90.850.10:FF:000003">
    <property type="entry name" value="Fumarylacetoacetate hydrolase domain-containing 1"/>
    <property type="match status" value="1"/>
</dbReference>
<dbReference type="HOGENOM" id="CLU_364926_0_0_1"/>
<organism evidence="6 7">
    <name type="scientific">Trichosporon asahii var. asahii (strain ATCC 90039 / CBS 2479 / JCM 2466 / KCTC 7840 / NBRC 103889/ NCYC 2677 / UAMH 7654)</name>
    <name type="common">Yeast</name>
    <dbReference type="NCBI Taxonomy" id="1186058"/>
    <lineage>
        <taxon>Eukaryota</taxon>
        <taxon>Fungi</taxon>
        <taxon>Dikarya</taxon>
        <taxon>Basidiomycota</taxon>
        <taxon>Agaricomycotina</taxon>
        <taxon>Tremellomycetes</taxon>
        <taxon>Trichosporonales</taxon>
        <taxon>Trichosporonaceae</taxon>
        <taxon>Trichosporon</taxon>
    </lineage>
</organism>
<dbReference type="VEuPathDB" id="FungiDB:A1Q1_05697"/>
<keyword evidence="2" id="KW-0479">Metal-binding</keyword>
<gene>
    <name evidence="6" type="ORF">A1Q1_05697</name>
</gene>
<feature type="region of interest" description="Disordered" evidence="3">
    <location>
        <begin position="1"/>
        <end position="57"/>
    </location>
</feature>
<dbReference type="EMBL" id="ALBS01000321">
    <property type="protein sequence ID" value="EJT45784.1"/>
    <property type="molecule type" value="Genomic_DNA"/>
</dbReference>
<comment type="similarity">
    <text evidence="1">Belongs to the FAH family.</text>
</comment>
<dbReference type="InterPro" id="IPR011234">
    <property type="entry name" value="Fumarylacetoacetase-like_C"/>
</dbReference>
<feature type="compositionally biased region" description="Basic and acidic residues" evidence="3">
    <location>
        <begin position="438"/>
        <end position="459"/>
    </location>
</feature>
<dbReference type="PANTHER" id="PTHR11820:SF7">
    <property type="entry name" value="ACYLPYRUVASE FAHD1, MITOCHONDRIAL"/>
    <property type="match status" value="1"/>
</dbReference>
<dbReference type="GO" id="GO:0019752">
    <property type="term" value="P:carboxylic acid metabolic process"/>
    <property type="evidence" value="ECO:0007669"/>
    <property type="project" value="UniProtKB-ARBA"/>
</dbReference>
<dbReference type="Pfam" id="PF06991">
    <property type="entry name" value="MFAP1"/>
    <property type="match status" value="1"/>
</dbReference>
<evidence type="ECO:0000256" key="3">
    <source>
        <dbReference type="SAM" id="MobiDB-lite"/>
    </source>
</evidence>
<name>J6EN68_TRIAS</name>
<dbReference type="GO" id="GO:0005739">
    <property type="term" value="C:mitochondrion"/>
    <property type="evidence" value="ECO:0007669"/>
    <property type="project" value="TreeGrafter"/>
</dbReference>